<evidence type="ECO:0000313" key="2">
    <source>
        <dbReference type="Proteomes" id="UP001302486"/>
    </source>
</evidence>
<reference evidence="2" key="1">
    <citation type="submission" date="2024-06" db="EMBL/GenBank/DDBJ databases">
        <title>Hwangdonia haimaensis gen. nov., sp. nov., a member of the family Flavobacteriaceae isolated from the haima cold seep.</title>
        <authorList>
            <person name="Li J."/>
        </authorList>
    </citation>
    <scope>NUCLEOTIDE SEQUENCE [LARGE SCALE GENOMIC DNA]</scope>
    <source>
        <strain evidence="2">SCSIO 19198</strain>
    </source>
</reference>
<evidence type="ECO:0000313" key="1">
    <source>
        <dbReference type="EMBL" id="WOD44873.1"/>
    </source>
</evidence>
<accession>A0AA97ES31</accession>
<dbReference type="Proteomes" id="UP001302486">
    <property type="component" value="Chromosome"/>
</dbReference>
<organism evidence="1 2">
    <name type="scientific">Hwangdonia lutea</name>
    <dbReference type="NCBI Taxonomy" id="3075823"/>
    <lineage>
        <taxon>Bacteria</taxon>
        <taxon>Pseudomonadati</taxon>
        <taxon>Bacteroidota</taxon>
        <taxon>Flavobacteriia</taxon>
        <taxon>Flavobacteriales</taxon>
        <taxon>Flavobacteriaceae</taxon>
        <taxon>Hwangdonia</taxon>
    </lineage>
</organism>
<dbReference type="KEGG" id="hws:RNZ46_06295"/>
<dbReference type="Gene3D" id="1.20.120.450">
    <property type="entry name" value="dinb family like domain"/>
    <property type="match status" value="1"/>
</dbReference>
<dbReference type="EMBL" id="CP136521">
    <property type="protein sequence ID" value="WOD44873.1"/>
    <property type="molecule type" value="Genomic_DNA"/>
</dbReference>
<dbReference type="Pfam" id="PF07606">
    <property type="entry name" value="DUF1569"/>
    <property type="match status" value="1"/>
</dbReference>
<dbReference type="AlphaFoldDB" id="A0AA97ES31"/>
<name>A0AA97ES31_9FLAO</name>
<gene>
    <name evidence="1" type="ORF">RNZ46_06295</name>
</gene>
<keyword evidence="2" id="KW-1185">Reference proteome</keyword>
<sequence>MPNKKIKVLYALLSEIEQNIPFKDKTNPKVTNSDIGWQLDHSLQVFNAVCEWTINSNPKDYERKFSFWRMVLFPIGYIPRGKVKAPKIVRPPNIILDEDLKAQLQTAKTHIEALKTLPENAYFKHFIFGKLSKQQTLRFLQMHTNHHLKIVRDMLQA</sequence>
<protein>
    <submittedName>
        <fullName evidence="1">DUF1569 domain-containing protein</fullName>
    </submittedName>
</protein>
<proteinExistence type="predicted"/>
<dbReference type="RefSeq" id="WP_316984532.1">
    <property type="nucleotide sequence ID" value="NZ_CP136521.1"/>
</dbReference>
<dbReference type="SUPFAM" id="SSF109854">
    <property type="entry name" value="DinB/YfiT-like putative metalloenzymes"/>
    <property type="match status" value="1"/>
</dbReference>
<dbReference type="InterPro" id="IPR011463">
    <property type="entry name" value="DUF1569"/>
</dbReference>
<dbReference type="InterPro" id="IPR034660">
    <property type="entry name" value="DinB/YfiT-like"/>
</dbReference>